<evidence type="ECO:0000313" key="5">
    <source>
        <dbReference type="EMBL" id="EPQ54846.1"/>
    </source>
</evidence>
<keyword evidence="2" id="KW-0539">Nucleus</keyword>
<dbReference type="eggNOG" id="ENOG502QSY2">
    <property type="taxonomic scope" value="Eukaryota"/>
</dbReference>
<evidence type="ECO:0000259" key="4">
    <source>
        <dbReference type="PROSITE" id="PS50048"/>
    </source>
</evidence>
<dbReference type="Proteomes" id="UP000030669">
    <property type="component" value="Unassembled WGS sequence"/>
</dbReference>
<reference evidence="5 6" key="1">
    <citation type="journal article" date="2012" name="Science">
        <title>The Paleozoic origin of enzymatic lignin decomposition reconstructed from 31 fungal genomes.</title>
        <authorList>
            <person name="Floudas D."/>
            <person name="Binder M."/>
            <person name="Riley R."/>
            <person name="Barry K."/>
            <person name="Blanchette R.A."/>
            <person name="Henrissat B."/>
            <person name="Martinez A.T."/>
            <person name="Otillar R."/>
            <person name="Spatafora J.W."/>
            <person name="Yadav J.S."/>
            <person name="Aerts A."/>
            <person name="Benoit I."/>
            <person name="Boyd A."/>
            <person name="Carlson A."/>
            <person name="Copeland A."/>
            <person name="Coutinho P.M."/>
            <person name="de Vries R.P."/>
            <person name="Ferreira P."/>
            <person name="Findley K."/>
            <person name="Foster B."/>
            <person name="Gaskell J."/>
            <person name="Glotzer D."/>
            <person name="Gorecki P."/>
            <person name="Heitman J."/>
            <person name="Hesse C."/>
            <person name="Hori C."/>
            <person name="Igarashi K."/>
            <person name="Jurgens J.A."/>
            <person name="Kallen N."/>
            <person name="Kersten P."/>
            <person name="Kohler A."/>
            <person name="Kuees U."/>
            <person name="Kumar T.K.A."/>
            <person name="Kuo A."/>
            <person name="LaButti K."/>
            <person name="Larrondo L.F."/>
            <person name="Lindquist E."/>
            <person name="Ling A."/>
            <person name="Lombard V."/>
            <person name="Lucas S."/>
            <person name="Lundell T."/>
            <person name="Martin R."/>
            <person name="McLaughlin D.J."/>
            <person name="Morgenstern I."/>
            <person name="Morin E."/>
            <person name="Murat C."/>
            <person name="Nagy L.G."/>
            <person name="Nolan M."/>
            <person name="Ohm R.A."/>
            <person name="Patyshakuliyeva A."/>
            <person name="Rokas A."/>
            <person name="Ruiz-Duenas F.J."/>
            <person name="Sabat G."/>
            <person name="Salamov A."/>
            <person name="Samejima M."/>
            <person name="Schmutz J."/>
            <person name="Slot J.C."/>
            <person name="St John F."/>
            <person name="Stenlid J."/>
            <person name="Sun H."/>
            <person name="Sun S."/>
            <person name="Syed K."/>
            <person name="Tsang A."/>
            <person name="Wiebenga A."/>
            <person name="Young D."/>
            <person name="Pisabarro A."/>
            <person name="Eastwood D.C."/>
            <person name="Martin F."/>
            <person name="Cullen D."/>
            <person name="Grigoriev I.V."/>
            <person name="Hibbett D.S."/>
        </authorList>
    </citation>
    <scope>NUCLEOTIDE SEQUENCE [LARGE SCALE GENOMIC DNA]</scope>
    <source>
        <strain evidence="5 6">ATCC 11539</strain>
    </source>
</reference>
<dbReference type="PANTHER" id="PTHR46910:SF38">
    <property type="entry name" value="ZN(2)-C6 FUNGAL-TYPE DOMAIN-CONTAINING PROTEIN"/>
    <property type="match status" value="1"/>
</dbReference>
<dbReference type="GO" id="GO:0000981">
    <property type="term" value="F:DNA-binding transcription factor activity, RNA polymerase II-specific"/>
    <property type="evidence" value="ECO:0007669"/>
    <property type="project" value="InterPro"/>
</dbReference>
<evidence type="ECO:0000256" key="1">
    <source>
        <dbReference type="ARBA" id="ARBA00022723"/>
    </source>
</evidence>
<keyword evidence="6" id="KW-1185">Reference proteome</keyword>
<dbReference type="GO" id="GO:0006351">
    <property type="term" value="P:DNA-templated transcription"/>
    <property type="evidence" value="ECO:0007669"/>
    <property type="project" value="InterPro"/>
</dbReference>
<dbReference type="KEGG" id="gtr:GLOTRDRAFT_62199"/>
<dbReference type="InterPro" id="IPR001138">
    <property type="entry name" value="Zn2Cys6_DnaBD"/>
</dbReference>
<sequence>MAAMASAEDLKDGQGGFSTAKKRRVQRACDSCRRKKIRCDGIERTDQKCSNCSISHVECTYEDATKKRGPSKRVAESLDSRLNRMEQLLNKMAAGDTSEDETSSGNVSVATTSRPRESLDHESPLDGTLVEPCCGPPPIGEGCFLDPDMSDMCSGDYFVNGLTAHMKSLSLQPVVPRYIGESSGFRLLNSTLGLKFGHAIAKNPALRPWGRMRTEFWSACPWEEHNKAGPCPSSQAFEFPPADLMESLINLYFRYINDFVPLLHEPSFKKKVAGDTHIREDAFACLLLLVCACGSRWSDDKRVLIDGYDGWHSAGWRYFNQLRPRVACRSLFAPPCLYELQSHTLVTVFLSSSSVPESGWLVIGVGIRAAQDIGVHRLRGCRSPALLVEDEQWRRAFWTLVSFDRYYSATLGRSFAINEEAFDLDMPIECDDEYWLDSNSNPVMKQPEDRPSKLAYFIWSIKLDRILAFAHQTIYSIHKSKLMMGFVGDEWEKRIVAQLDSALNEWRDSLPSHLHWDPHREDCLFFLQSAYLYCAYYRLQIIVHRPFIPQPGKTSNLPSLTICTNAARALIRILDTVHQRDNCHFPHFLFTESGLFSACIVLLFNVWAGTRSGLCSDPSKEMDEVKKGLRVLEQSEPRWYLAGRLRDILCSLVEAGDLYSNPRYMPVNKRQREHEETEDRGMPGRSTDANFGSGTDDASHSILQQPQYADPSTSTFDASSLPTPADVAGLPVFSHETGNLALSTDYDIYNAFLWGSQTSPNIGRAFQPDGASLQATTPLDLLSSSASLSQVQPPVHSAQSPNDRGFMGPSQGMLPSGMQSSQADVGSDHPGPQANIFWDDHLSNLWLNAPSGFSFDEWGNFITNVGEDPGQFGLGSAGLDDSEPFQ</sequence>
<keyword evidence="1" id="KW-0479">Metal-binding</keyword>
<feature type="compositionally biased region" description="Polar residues" evidence="3">
    <location>
        <begin position="103"/>
        <end position="113"/>
    </location>
</feature>
<dbReference type="PROSITE" id="PS00463">
    <property type="entry name" value="ZN2_CY6_FUNGAL_1"/>
    <property type="match status" value="1"/>
</dbReference>
<feature type="region of interest" description="Disordered" evidence="3">
    <location>
        <begin position="1"/>
        <end position="20"/>
    </location>
</feature>
<dbReference type="SUPFAM" id="SSF57701">
    <property type="entry name" value="Zn2/Cys6 DNA-binding domain"/>
    <property type="match status" value="1"/>
</dbReference>
<dbReference type="Pfam" id="PF00172">
    <property type="entry name" value="Zn_clus"/>
    <property type="match status" value="1"/>
</dbReference>
<name>S7Q4A0_GLOTA</name>
<dbReference type="CDD" id="cd00067">
    <property type="entry name" value="GAL4"/>
    <property type="match status" value="1"/>
</dbReference>
<dbReference type="InterPro" id="IPR036864">
    <property type="entry name" value="Zn2-C6_fun-type_DNA-bd_sf"/>
</dbReference>
<dbReference type="Pfam" id="PF04082">
    <property type="entry name" value="Fungal_trans"/>
    <property type="match status" value="1"/>
</dbReference>
<dbReference type="OrthoDB" id="4456959at2759"/>
<dbReference type="RefSeq" id="XP_007867080.1">
    <property type="nucleotide sequence ID" value="XM_007868889.1"/>
</dbReference>
<evidence type="ECO:0000256" key="3">
    <source>
        <dbReference type="SAM" id="MobiDB-lite"/>
    </source>
</evidence>
<dbReference type="PROSITE" id="PS50048">
    <property type="entry name" value="ZN2_CY6_FUNGAL_2"/>
    <property type="match status" value="1"/>
</dbReference>
<feature type="compositionally biased region" description="Basic and acidic residues" evidence="3">
    <location>
        <begin position="670"/>
        <end position="682"/>
    </location>
</feature>
<dbReference type="Gene3D" id="4.10.240.10">
    <property type="entry name" value="Zn(2)-C6 fungal-type DNA-binding domain"/>
    <property type="match status" value="1"/>
</dbReference>
<dbReference type="InterPro" id="IPR050987">
    <property type="entry name" value="AtrR-like"/>
</dbReference>
<feature type="region of interest" description="Disordered" evidence="3">
    <location>
        <begin position="92"/>
        <end position="124"/>
    </location>
</feature>
<organism evidence="5 6">
    <name type="scientific">Gloeophyllum trabeum (strain ATCC 11539 / FP-39264 / Madison 617)</name>
    <name type="common">Brown rot fungus</name>
    <dbReference type="NCBI Taxonomy" id="670483"/>
    <lineage>
        <taxon>Eukaryota</taxon>
        <taxon>Fungi</taxon>
        <taxon>Dikarya</taxon>
        <taxon>Basidiomycota</taxon>
        <taxon>Agaricomycotina</taxon>
        <taxon>Agaricomycetes</taxon>
        <taxon>Gloeophyllales</taxon>
        <taxon>Gloeophyllaceae</taxon>
        <taxon>Gloeophyllum</taxon>
    </lineage>
</organism>
<dbReference type="GeneID" id="19307465"/>
<dbReference type="GO" id="GO:0003677">
    <property type="term" value="F:DNA binding"/>
    <property type="evidence" value="ECO:0007669"/>
    <property type="project" value="InterPro"/>
</dbReference>
<evidence type="ECO:0000256" key="2">
    <source>
        <dbReference type="ARBA" id="ARBA00023242"/>
    </source>
</evidence>
<feature type="domain" description="Zn(2)-C6 fungal-type" evidence="4">
    <location>
        <begin position="28"/>
        <end position="61"/>
    </location>
</feature>
<protein>
    <recommendedName>
        <fullName evidence="4">Zn(2)-C6 fungal-type domain-containing protein</fullName>
    </recommendedName>
</protein>
<proteinExistence type="predicted"/>
<accession>S7Q4A0</accession>
<evidence type="ECO:0000313" key="6">
    <source>
        <dbReference type="Proteomes" id="UP000030669"/>
    </source>
</evidence>
<dbReference type="SMART" id="SM00066">
    <property type="entry name" value="GAL4"/>
    <property type="match status" value="1"/>
</dbReference>
<dbReference type="GO" id="GO:0008270">
    <property type="term" value="F:zinc ion binding"/>
    <property type="evidence" value="ECO:0007669"/>
    <property type="project" value="InterPro"/>
</dbReference>
<dbReference type="CDD" id="cd12148">
    <property type="entry name" value="fungal_TF_MHR"/>
    <property type="match status" value="1"/>
</dbReference>
<gene>
    <name evidence="5" type="ORF">GLOTRDRAFT_62199</name>
</gene>
<dbReference type="PANTHER" id="PTHR46910">
    <property type="entry name" value="TRANSCRIPTION FACTOR PDR1"/>
    <property type="match status" value="1"/>
</dbReference>
<feature type="region of interest" description="Disordered" evidence="3">
    <location>
        <begin position="664"/>
        <end position="699"/>
    </location>
</feature>
<dbReference type="InterPro" id="IPR007219">
    <property type="entry name" value="XnlR_reg_dom"/>
</dbReference>
<dbReference type="HOGENOM" id="CLU_006019_2_0_1"/>
<dbReference type="OMA" id="CTFVDAA"/>
<dbReference type="AlphaFoldDB" id="S7Q4A0"/>
<dbReference type="SMART" id="SM00906">
    <property type="entry name" value="Fungal_trans"/>
    <property type="match status" value="1"/>
</dbReference>
<dbReference type="EMBL" id="KB469303">
    <property type="protein sequence ID" value="EPQ54846.1"/>
    <property type="molecule type" value="Genomic_DNA"/>
</dbReference>
<feature type="region of interest" description="Disordered" evidence="3">
    <location>
        <begin position="785"/>
        <end position="828"/>
    </location>
</feature>
<feature type="compositionally biased region" description="Basic and acidic residues" evidence="3">
    <location>
        <begin position="114"/>
        <end position="124"/>
    </location>
</feature>